<dbReference type="SUPFAM" id="SSF53335">
    <property type="entry name" value="S-adenosyl-L-methionine-dependent methyltransferases"/>
    <property type="match status" value="1"/>
</dbReference>
<evidence type="ECO:0000313" key="3">
    <source>
        <dbReference type="Proteomes" id="UP000188388"/>
    </source>
</evidence>
<proteinExistence type="predicted"/>
<dbReference type="RefSeq" id="WP_077382379.1">
    <property type="nucleotide sequence ID" value="NZ_FTPD01000067.1"/>
</dbReference>
<dbReference type="GO" id="GO:0032259">
    <property type="term" value="P:methylation"/>
    <property type="evidence" value="ECO:0007669"/>
    <property type="project" value="UniProtKB-KW"/>
</dbReference>
<keyword evidence="2" id="KW-0808">Transferase</keyword>
<keyword evidence="3" id="KW-1185">Reference proteome</keyword>
<feature type="domain" description="Methyltransferase type 11" evidence="1">
    <location>
        <begin position="46"/>
        <end position="134"/>
    </location>
</feature>
<dbReference type="STRING" id="1631249.BQ8794_70018"/>
<accession>A0A1R3VJM9</accession>
<dbReference type="EMBL" id="FTPD01000067">
    <property type="protein sequence ID" value="SIT59088.1"/>
    <property type="molecule type" value="Genomic_DNA"/>
</dbReference>
<keyword evidence="2" id="KW-0489">Methyltransferase</keyword>
<dbReference type="PANTHER" id="PTHR43591">
    <property type="entry name" value="METHYLTRANSFERASE"/>
    <property type="match status" value="1"/>
</dbReference>
<keyword evidence="2" id="KW-0830">Ubiquinone</keyword>
<gene>
    <name evidence="2" type="ORF">BQ8794_70018</name>
</gene>
<dbReference type="InterPro" id="IPR029063">
    <property type="entry name" value="SAM-dependent_MTases_sf"/>
</dbReference>
<dbReference type="Gene3D" id="3.40.50.150">
    <property type="entry name" value="Vaccinia Virus protein VP39"/>
    <property type="match status" value="1"/>
</dbReference>
<name>A0A1R3VJM9_9HYPH</name>
<dbReference type="Pfam" id="PF08241">
    <property type="entry name" value="Methyltransf_11"/>
    <property type="match status" value="1"/>
</dbReference>
<evidence type="ECO:0000313" key="2">
    <source>
        <dbReference type="EMBL" id="SIT59088.1"/>
    </source>
</evidence>
<dbReference type="InterPro" id="IPR013216">
    <property type="entry name" value="Methyltransf_11"/>
</dbReference>
<dbReference type="PANTHER" id="PTHR43591:SF24">
    <property type="entry name" value="2-METHOXY-6-POLYPRENYL-1,4-BENZOQUINOL METHYLASE, MITOCHONDRIAL"/>
    <property type="match status" value="1"/>
</dbReference>
<dbReference type="CDD" id="cd02440">
    <property type="entry name" value="AdoMet_MTases"/>
    <property type="match status" value="1"/>
</dbReference>
<dbReference type="GO" id="GO:0008757">
    <property type="term" value="F:S-adenosylmethionine-dependent methyltransferase activity"/>
    <property type="evidence" value="ECO:0007669"/>
    <property type="project" value="InterPro"/>
</dbReference>
<sequence length="244" mass="27577">MIRKAPLGQFLSRNPFPHGLTDGLFYREKMRAIHRVAPSGIEGRILEIGGGRSGLASILYPNADIVTLDVDPELGRLQPPWARSTFVCGDACALPFADDSFDVATLFDVLEHIEDDRRAAQEALRVVRPGGYVLVSTPEADWHYPYFRIMKPFCPHESELMREWGHVRRGYRDPELAALFDKPPELRATFINPVTAFFHDVAFSRIGKRRRKVLYALAAPITAVGYALHRPSTRGTETAFSWRK</sequence>
<protein>
    <submittedName>
        <fullName evidence="2">Methylase involved in ubiquinone/menaquinone biosynthesis</fullName>
    </submittedName>
</protein>
<dbReference type="Proteomes" id="UP000188388">
    <property type="component" value="Unassembled WGS sequence"/>
</dbReference>
<organism evidence="2 3">
    <name type="scientific">Mesorhizobium prunaredense</name>
    <dbReference type="NCBI Taxonomy" id="1631249"/>
    <lineage>
        <taxon>Bacteria</taxon>
        <taxon>Pseudomonadati</taxon>
        <taxon>Pseudomonadota</taxon>
        <taxon>Alphaproteobacteria</taxon>
        <taxon>Hyphomicrobiales</taxon>
        <taxon>Phyllobacteriaceae</taxon>
        <taxon>Mesorhizobium</taxon>
    </lineage>
</organism>
<evidence type="ECO:0000259" key="1">
    <source>
        <dbReference type="Pfam" id="PF08241"/>
    </source>
</evidence>
<dbReference type="AlphaFoldDB" id="A0A1R3VJM9"/>
<reference evidence="3" key="1">
    <citation type="submission" date="2017-01" db="EMBL/GenBank/DDBJ databases">
        <authorList>
            <person name="Brunel B."/>
        </authorList>
    </citation>
    <scope>NUCLEOTIDE SEQUENCE [LARGE SCALE GENOMIC DNA]</scope>
</reference>